<evidence type="ECO:0000313" key="1">
    <source>
        <dbReference type="EMBL" id="KGF48105.1"/>
    </source>
</evidence>
<proteinExistence type="predicted"/>
<protein>
    <submittedName>
        <fullName evidence="1">Uncharacterized protein</fullName>
    </submittedName>
</protein>
<reference evidence="1 2" key="1">
    <citation type="submission" date="2014-07" db="EMBL/GenBank/DDBJ databases">
        <authorList>
            <person name="McCorrison J."/>
            <person name="Sanka R."/>
            <person name="Torralba M."/>
            <person name="Gillis M."/>
            <person name="Haft D.H."/>
            <person name="Methe B."/>
            <person name="Sutton G."/>
            <person name="Nelson K.E."/>
        </authorList>
    </citation>
    <scope>NUCLEOTIDE SEQUENCE [LARGE SCALE GENOMIC DNA]</scope>
    <source>
        <strain evidence="1 2">DNF00314</strain>
    </source>
</reference>
<dbReference type="Proteomes" id="UP000029628">
    <property type="component" value="Unassembled WGS sequence"/>
</dbReference>
<comment type="caution">
    <text evidence="1">The sequence shown here is derived from an EMBL/GenBank/DDBJ whole genome shotgun (WGS) entry which is preliminary data.</text>
</comment>
<dbReference type="InterPro" id="IPR001387">
    <property type="entry name" value="Cro/C1-type_HTH"/>
</dbReference>
<keyword evidence="2" id="KW-1185">Reference proteome</keyword>
<dbReference type="AlphaFoldDB" id="A0A096AMR7"/>
<gene>
    <name evidence="1" type="ORF">HMPREF0872_00440</name>
</gene>
<dbReference type="EMBL" id="JRNT01000005">
    <property type="protein sequence ID" value="KGF48105.1"/>
    <property type="molecule type" value="Genomic_DNA"/>
</dbReference>
<accession>A0A096AMR7</accession>
<evidence type="ECO:0000313" key="2">
    <source>
        <dbReference type="Proteomes" id="UP000029628"/>
    </source>
</evidence>
<dbReference type="RefSeq" id="WP_038150985.1">
    <property type="nucleotide sequence ID" value="NZ_JRNT01000005.1"/>
</dbReference>
<organism evidence="1 2">
    <name type="scientific">Veillonella montpellierensis DNF00314</name>
    <dbReference type="NCBI Taxonomy" id="1401067"/>
    <lineage>
        <taxon>Bacteria</taxon>
        <taxon>Bacillati</taxon>
        <taxon>Bacillota</taxon>
        <taxon>Negativicutes</taxon>
        <taxon>Veillonellales</taxon>
        <taxon>Veillonellaceae</taxon>
        <taxon>Veillonella</taxon>
    </lineage>
</organism>
<name>A0A096AMR7_9FIRM</name>
<dbReference type="CDD" id="cd00093">
    <property type="entry name" value="HTH_XRE"/>
    <property type="match status" value="1"/>
</dbReference>
<sequence>MKKIARSEFDSALRCVDKNQNKIAEDLNVSIRSLSNYLSGKQQPPCDVVAQAVKEYGLHRLAVAQLSSCCPIGKLYLPDIELVTLEMAVLKFQQQVHGINEIMHELIQTACGEPSTDEEINFIQSKIKELTGACIVVNVSLERRKHEIRTENNNHA</sequence>
<dbReference type="eggNOG" id="COG1813">
    <property type="taxonomic scope" value="Bacteria"/>
</dbReference>